<dbReference type="AlphaFoldDB" id="A0A150F4C9"/>
<gene>
    <name evidence="1" type="ORF">AXI58_05165</name>
</gene>
<protein>
    <submittedName>
        <fullName evidence="1">Uncharacterized protein</fullName>
    </submittedName>
</protein>
<proteinExistence type="predicted"/>
<dbReference type="Proteomes" id="UP000075430">
    <property type="component" value="Unassembled WGS sequence"/>
</dbReference>
<dbReference type="RefSeq" id="WP_061523301.1">
    <property type="nucleotide sequence ID" value="NZ_JARLZY010000012.1"/>
</dbReference>
<keyword evidence="2" id="KW-1185">Reference proteome</keyword>
<reference evidence="2" key="1">
    <citation type="submission" date="2016-02" db="EMBL/GenBank/DDBJ databases">
        <authorList>
            <person name="Dunlap C."/>
        </authorList>
    </citation>
    <scope>NUCLEOTIDE SEQUENCE [LARGE SCALE GENOMIC DNA]</scope>
    <source>
        <strain evidence="2">NRRL B-41092</strain>
    </source>
</reference>
<sequence length="275" mass="32020">MLKLTAKQIGSYERDNIIYFNAGRDDQVFIVTVHDHKLILEVFKGRSLLTKKELNGFSEDTHFYLIDSYNETIVLVYLENHACQLSTYCVKSDEINQICSFILSANVFHLDANGLLWIGLTDEGLYDDSNPEGKAIFAFHVKDKMFYFEGHLKEMMYECYAIQSFESYLYVCFEGEDCIVIGSYQIGRDRIRTVYEYLIEDDKYSYCDQLSVSKNRVLLIQNPEDKLFAFHEVNEGLKEADVLIQGIDRKGKTTYRAVQDQIFILNDNVLYLVKH</sequence>
<accession>A0A150F4C9</accession>
<comment type="caution">
    <text evidence="1">The sequence shown here is derived from an EMBL/GenBank/DDBJ whole genome shotgun (WGS) entry which is preliminary data.</text>
</comment>
<name>A0A150F4C9_9BACI</name>
<dbReference type="EMBL" id="LSBA01000039">
    <property type="protein sequence ID" value="KXZ13072.1"/>
    <property type="molecule type" value="Genomic_DNA"/>
</dbReference>
<evidence type="ECO:0000313" key="2">
    <source>
        <dbReference type="Proteomes" id="UP000075430"/>
    </source>
</evidence>
<organism evidence="1 2">
    <name type="scientific">Bacillus nakamurai</name>
    <dbReference type="NCBI Taxonomy" id="1793963"/>
    <lineage>
        <taxon>Bacteria</taxon>
        <taxon>Bacillati</taxon>
        <taxon>Bacillota</taxon>
        <taxon>Bacilli</taxon>
        <taxon>Bacillales</taxon>
        <taxon>Bacillaceae</taxon>
        <taxon>Bacillus</taxon>
    </lineage>
</organism>
<evidence type="ECO:0000313" key="1">
    <source>
        <dbReference type="EMBL" id="KXZ13072.1"/>
    </source>
</evidence>
<dbReference type="OrthoDB" id="9888404at2"/>